<protein>
    <submittedName>
        <fullName evidence="2">Thiamine phosphate synthase</fullName>
    </submittedName>
</protein>
<name>A0A844X9W0_9SPHN</name>
<organism evidence="2 3">
    <name type="scientific">Aurantiacibacter rhizosphaerae</name>
    <dbReference type="NCBI Taxonomy" id="2691582"/>
    <lineage>
        <taxon>Bacteria</taxon>
        <taxon>Pseudomonadati</taxon>
        <taxon>Pseudomonadota</taxon>
        <taxon>Alphaproteobacteria</taxon>
        <taxon>Sphingomonadales</taxon>
        <taxon>Erythrobacteraceae</taxon>
        <taxon>Aurantiacibacter</taxon>
    </lineage>
</organism>
<dbReference type="SUPFAM" id="SSF51391">
    <property type="entry name" value="Thiamin phosphate synthase"/>
    <property type="match status" value="1"/>
</dbReference>
<feature type="domain" description="Thiamine phosphate synthase/TenI" evidence="1">
    <location>
        <begin position="35"/>
        <end position="167"/>
    </location>
</feature>
<dbReference type="Gene3D" id="3.20.20.70">
    <property type="entry name" value="Aldolase class I"/>
    <property type="match status" value="1"/>
</dbReference>
<evidence type="ECO:0000313" key="2">
    <source>
        <dbReference type="EMBL" id="MWV26593.1"/>
    </source>
</evidence>
<dbReference type="InterPro" id="IPR036206">
    <property type="entry name" value="ThiamineP_synth_sf"/>
</dbReference>
<gene>
    <name evidence="2" type="ORF">GRF63_01625</name>
</gene>
<dbReference type="RefSeq" id="WP_160484269.1">
    <property type="nucleotide sequence ID" value="NZ_WUBR01000001.1"/>
</dbReference>
<dbReference type="Proteomes" id="UP000461409">
    <property type="component" value="Unassembled WGS sequence"/>
</dbReference>
<dbReference type="AlphaFoldDB" id="A0A844X9W0"/>
<reference evidence="2 3" key="1">
    <citation type="submission" date="2019-12" db="EMBL/GenBank/DDBJ databases">
        <authorList>
            <person name="Lee S.D."/>
        </authorList>
    </citation>
    <scope>NUCLEOTIDE SEQUENCE [LARGE SCALE GENOMIC DNA]</scope>
    <source>
        <strain evidence="2 3">GH3-10</strain>
    </source>
</reference>
<comment type="caution">
    <text evidence="2">The sequence shown here is derived from an EMBL/GenBank/DDBJ whole genome shotgun (WGS) entry which is preliminary data.</text>
</comment>
<dbReference type="CDD" id="cd00564">
    <property type="entry name" value="TMP_TenI"/>
    <property type="match status" value="1"/>
</dbReference>
<dbReference type="Pfam" id="PF02581">
    <property type="entry name" value="TMP-TENI"/>
    <property type="match status" value="1"/>
</dbReference>
<dbReference type="InterPro" id="IPR022998">
    <property type="entry name" value="ThiamineP_synth_TenI"/>
</dbReference>
<dbReference type="InterPro" id="IPR013785">
    <property type="entry name" value="Aldolase_TIM"/>
</dbReference>
<keyword evidence="3" id="KW-1185">Reference proteome</keyword>
<reference evidence="2 3" key="2">
    <citation type="submission" date="2020-02" db="EMBL/GenBank/DDBJ databases">
        <title>Erythrobacter dongmakensis sp. nov., isolated from a tidal mudflat.</title>
        <authorList>
            <person name="Kim I.S."/>
        </authorList>
    </citation>
    <scope>NUCLEOTIDE SEQUENCE [LARGE SCALE GENOMIC DNA]</scope>
    <source>
        <strain evidence="2 3">GH3-10</strain>
    </source>
</reference>
<evidence type="ECO:0000259" key="1">
    <source>
        <dbReference type="Pfam" id="PF02581"/>
    </source>
</evidence>
<dbReference type="EMBL" id="WUBR01000001">
    <property type="protein sequence ID" value="MWV26593.1"/>
    <property type="molecule type" value="Genomic_DNA"/>
</dbReference>
<accession>A0A844X9W0</accession>
<sequence>MNGFQSLPHLWLLSDERNDDVLDARLAEFQQPVGLVYRHYHLPPEERLVRFTALAAQARRHGHLVILSDSTLTAREWGADGVYGAPRSIYPTRADMLTIATAHDMQEIAQANRIGADAVMLSPVFPTRSHPGGAVLGPARFRALAQFAQMPVIALGGLTRQSARRLRWDRWAAIDGLS</sequence>
<evidence type="ECO:0000313" key="3">
    <source>
        <dbReference type="Proteomes" id="UP000461409"/>
    </source>
</evidence>
<dbReference type="GO" id="GO:0009228">
    <property type="term" value="P:thiamine biosynthetic process"/>
    <property type="evidence" value="ECO:0007669"/>
    <property type="project" value="UniProtKB-KW"/>
</dbReference>
<proteinExistence type="predicted"/>